<dbReference type="GO" id="GO:0006546">
    <property type="term" value="P:glycine catabolic process"/>
    <property type="evidence" value="ECO:0007669"/>
    <property type="project" value="InterPro"/>
</dbReference>
<dbReference type="NCBIfam" id="NF001567">
    <property type="entry name" value="PRK00389.1"/>
    <property type="match status" value="1"/>
</dbReference>
<dbReference type="NCBIfam" id="TIGR00528">
    <property type="entry name" value="gcvT"/>
    <property type="match status" value="1"/>
</dbReference>
<reference evidence="10 11" key="1">
    <citation type="submission" date="2018-12" db="EMBL/GenBank/DDBJ databases">
        <authorList>
            <person name="Criscuolo A."/>
        </authorList>
    </citation>
    <scope>NUCLEOTIDE SEQUENCE [LARGE SCALE GENOMIC DNA]</scope>
    <source>
        <strain evidence="10">ACIP1116281</strain>
    </source>
</reference>
<proteinExistence type="inferred from homology"/>
<comment type="similarity">
    <text evidence="1">Belongs to the GcvT family.</text>
</comment>
<dbReference type="EMBL" id="UZWD01000018">
    <property type="protein sequence ID" value="VDS04073.1"/>
    <property type="molecule type" value="Genomic_DNA"/>
</dbReference>
<evidence type="ECO:0000256" key="4">
    <source>
        <dbReference type="ARBA" id="ARBA00022679"/>
    </source>
</evidence>
<dbReference type="GO" id="GO:0004047">
    <property type="term" value="F:aminomethyltransferase activity"/>
    <property type="evidence" value="ECO:0007669"/>
    <property type="project" value="UniProtKB-EC"/>
</dbReference>
<dbReference type="Gene3D" id="2.40.30.110">
    <property type="entry name" value="Aminomethyltransferase beta-barrel domains"/>
    <property type="match status" value="1"/>
</dbReference>
<accession>A0A3S4D4A2</accession>
<dbReference type="GO" id="GO:0005960">
    <property type="term" value="C:glycine cleavage complex"/>
    <property type="evidence" value="ECO:0007669"/>
    <property type="project" value="InterPro"/>
</dbReference>
<evidence type="ECO:0000313" key="10">
    <source>
        <dbReference type="EMBL" id="VDS04073.1"/>
    </source>
</evidence>
<evidence type="ECO:0000256" key="7">
    <source>
        <dbReference type="PIRSR" id="PIRSR006487-1"/>
    </source>
</evidence>
<dbReference type="Pfam" id="PF01571">
    <property type="entry name" value="GCV_T"/>
    <property type="match status" value="1"/>
</dbReference>
<dbReference type="EC" id="2.1.2.10" evidence="2"/>
<dbReference type="Proteomes" id="UP000268844">
    <property type="component" value="Unassembled WGS sequence"/>
</dbReference>
<keyword evidence="3" id="KW-0032">Aminotransferase</keyword>
<keyword evidence="10" id="KW-0489">Methyltransferase</keyword>
<keyword evidence="11" id="KW-1185">Reference proteome</keyword>
<dbReference type="InterPro" id="IPR013977">
    <property type="entry name" value="GcvT_C"/>
</dbReference>
<comment type="catalytic activity">
    <reaction evidence="6">
        <text>N(6)-[(R)-S(8)-aminomethyldihydrolipoyl]-L-lysyl-[protein] + (6S)-5,6,7,8-tetrahydrofolate = N(6)-[(R)-dihydrolipoyl]-L-lysyl-[protein] + (6R)-5,10-methylene-5,6,7,8-tetrahydrofolate + NH4(+)</text>
        <dbReference type="Rhea" id="RHEA:16945"/>
        <dbReference type="Rhea" id="RHEA-COMP:10475"/>
        <dbReference type="Rhea" id="RHEA-COMP:10492"/>
        <dbReference type="ChEBI" id="CHEBI:15636"/>
        <dbReference type="ChEBI" id="CHEBI:28938"/>
        <dbReference type="ChEBI" id="CHEBI:57453"/>
        <dbReference type="ChEBI" id="CHEBI:83100"/>
        <dbReference type="ChEBI" id="CHEBI:83143"/>
        <dbReference type="EC" id="2.1.2.10"/>
    </reaction>
</comment>
<dbReference type="SUPFAM" id="SSF101790">
    <property type="entry name" value="Aminomethyltransferase beta-barrel domain"/>
    <property type="match status" value="1"/>
</dbReference>
<evidence type="ECO:0000313" key="11">
    <source>
        <dbReference type="Proteomes" id="UP000268844"/>
    </source>
</evidence>
<evidence type="ECO:0000256" key="2">
    <source>
        <dbReference type="ARBA" id="ARBA00012616"/>
    </source>
</evidence>
<dbReference type="PANTHER" id="PTHR43757:SF2">
    <property type="entry name" value="AMINOMETHYLTRANSFERASE, MITOCHONDRIAL"/>
    <property type="match status" value="1"/>
</dbReference>
<dbReference type="GO" id="GO:0032259">
    <property type="term" value="P:methylation"/>
    <property type="evidence" value="ECO:0007669"/>
    <property type="project" value="UniProtKB-KW"/>
</dbReference>
<evidence type="ECO:0000256" key="5">
    <source>
        <dbReference type="ARBA" id="ARBA00031395"/>
    </source>
</evidence>
<dbReference type="Gene3D" id="4.10.1250.10">
    <property type="entry name" value="Aminomethyltransferase fragment"/>
    <property type="match status" value="1"/>
</dbReference>
<protein>
    <recommendedName>
        <fullName evidence="2">aminomethyltransferase</fullName>
        <ecNumber evidence="2">2.1.2.10</ecNumber>
    </recommendedName>
    <alternativeName>
        <fullName evidence="5">Glycine cleavage system T protein</fullName>
    </alternativeName>
</protein>
<dbReference type="GO" id="GO:0008483">
    <property type="term" value="F:transaminase activity"/>
    <property type="evidence" value="ECO:0007669"/>
    <property type="project" value="UniProtKB-KW"/>
</dbReference>
<dbReference type="PANTHER" id="PTHR43757">
    <property type="entry name" value="AMINOMETHYLTRANSFERASE"/>
    <property type="match status" value="1"/>
</dbReference>
<evidence type="ECO:0000256" key="6">
    <source>
        <dbReference type="ARBA" id="ARBA00047665"/>
    </source>
</evidence>
<dbReference type="GO" id="GO:0008168">
    <property type="term" value="F:methyltransferase activity"/>
    <property type="evidence" value="ECO:0007669"/>
    <property type="project" value="UniProtKB-KW"/>
</dbReference>
<sequence length="395" mass="41571">MSPSSQREFMAEASTEDLKQTPLYDRHVAAGGRIVPFGGYALPVQYPTGIMAEHKWTREQAGLFDVSHMGPSFLTLTNPSGDAEADHAAIAAVIEPLISGDIAGLKPGQMRYTLLLNDTGGAVDDLMVGRSPTTPGSLLIVVNAGTKENDFAIIAKAAGDKAILHRADDGGLLALQGPEAVNVMSALVPDAAQLGFMQYGRYEWNGVKATISRSGYTGEDGFEILVPGDNAAALWDALLADPRVKPIGLGARDSLRLEAGLPLYGHDLDETVSPIEADLGFAVSKRRREAADFPGASRILAERQGELSRKRIGLLVEGAPAREGAEILDADGNAVGIVTSGGFAPSIGRAIALGFVPPALSDIGTALQVSVRGRAQKAEVVALPFVPHRYFRKSA</sequence>
<dbReference type="PIRSF" id="PIRSF006487">
    <property type="entry name" value="GcvT"/>
    <property type="match status" value="1"/>
</dbReference>
<dbReference type="InterPro" id="IPR006223">
    <property type="entry name" value="GcvT"/>
</dbReference>
<keyword evidence="4 10" id="KW-0808">Transferase</keyword>
<dbReference type="SUPFAM" id="SSF103025">
    <property type="entry name" value="Folate-binding domain"/>
    <property type="match status" value="1"/>
</dbReference>
<feature type="domain" description="Aminomethyltransferase C-terminal" evidence="9">
    <location>
        <begin position="309"/>
        <end position="386"/>
    </location>
</feature>
<feature type="domain" description="GCVT N-terminal" evidence="8">
    <location>
        <begin position="23"/>
        <end position="286"/>
    </location>
</feature>
<dbReference type="NCBIfam" id="NF010093">
    <property type="entry name" value="PRK13579.1"/>
    <property type="match status" value="1"/>
</dbReference>
<dbReference type="Pfam" id="PF08669">
    <property type="entry name" value="GCV_T_C"/>
    <property type="match status" value="1"/>
</dbReference>
<evidence type="ECO:0000256" key="1">
    <source>
        <dbReference type="ARBA" id="ARBA00008609"/>
    </source>
</evidence>
<feature type="binding site" evidence="7">
    <location>
        <position position="223"/>
    </location>
    <ligand>
        <name>substrate</name>
    </ligand>
</feature>
<dbReference type="Gene3D" id="3.30.1360.120">
    <property type="entry name" value="Probable tRNA modification gtpase trme, domain 1"/>
    <property type="match status" value="1"/>
</dbReference>
<evidence type="ECO:0000259" key="9">
    <source>
        <dbReference type="Pfam" id="PF08669"/>
    </source>
</evidence>
<dbReference type="InterPro" id="IPR029043">
    <property type="entry name" value="GcvT/YgfZ_C"/>
</dbReference>
<name>A0A3S4D4A2_9HYPH</name>
<dbReference type="InterPro" id="IPR006222">
    <property type="entry name" value="GCVT_N"/>
</dbReference>
<gene>
    <name evidence="10" type="primary">gcvT</name>
    <name evidence="10" type="ORF">DEVEQU_01204</name>
</gene>
<evidence type="ECO:0000256" key="3">
    <source>
        <dbReference type="ARBA" id="ARBA00022576"/>
    </source>
</evidence>
<dbReference type="InterPro" id="IPR027266">
    <property type="entry name" value="TrmE/GcvT-like"/>
</dbReference>
<evidence type="ECO:0000259" key="8">
    <source>
        <dbReference type="Pfam" id="PF01571"/>
    </source>
</evidence>
<dbReference type="InterPro" id="IPR028896">
    <property type="entry name" value="GcvT/YgfZ/DmdA"/>
</dbReference>
<dbReference type="AlphaFoldDB" id="A0A3S4D4A2"/>
<organism evidence="10 11">
    <name type="scientific">Devosia equisanguinis</name>
    <dbReference type="NCBI Taxonomy" id="2490941"/>
    <lineage>
        <taxon>Bacteria</taxon>
        <taxon>Pseudomonadati</taxon>
        <taxon>Pseudomonadota</taxon>
        <taxon>Alphaproteobacteria</taxon>
        <taxon>Hyphomicrobiales</taxon>
        <taxon>Devosiaceae</taxon>
        <taxon>Devosia</taxon>
    </lineage>
</organism>
<dbReference type="Gene3D" id="3.30.70.1400">
    <property type="entry name" value="Aminomethyltransferase beta-barrel domains"/>
    <property type="match status" value="1"/>
</dbReference>